<sequence>MLYSNYILVTLTTEHLKLAFCIFCMTRHSH</sequence>
<reference evidence="1" key="2">
    <citation type="journal article" date="2015" name="Data Brief">
        <title>Shoot transcriptome of the giant reed, Arundo donax.</title>
        <authorList>
            <person name="Barrero R.A."/>
            <person name="Guerrero F.D."/>
            <person name="Moolhuijzen P."/>
            <person name="Goolsby J.A."/>
            <person name="Tidwell J."/>
            <person name="Bellgard S.E."/>
            <person name="Bellgard M.I."/>
        </authorList>
    </citation>
    <scope>NUCLEOTIDE SEQUENCE</scope>
    <source>
        <tissue evidence="1">Shoot tissue taken approximately 20 cm above the soil surface</tissue>
    </source>
</reference>
<name>A0A0A8ZZC5_ARUDO</name>
<protein>
    <submittedName>
        <fullName evidence="1">Uncharacterized protein</fullName>
    </submittedName>
</protein>
<reference evidence="1" key="1">
    <citation type="submission" date="2014-09" db="EMBL/GenBank/DDBJ databases">
        <authorList>
            <person name="Magalhaes I.L.F."/>
            <person name="Oliveira U."/>
            <person name="Santos F.R."/>
            <person name="Vidigal T.H.D.A."/>
            <person name="Brescovit A.D."/>
            <person name="Santos A.J."/>
        </authorList>
    </citation>
    <scope>NUCLEOTIDE SEQUENCE</scope>
    <source>
        <tissue evidence="1">Shoot tissue taken approximately 20 cm above the soil surface</tissue>
    </source>
</reference>
<accession>A0A0A8ZZC5</accession>
<evidence type="ECO:0000313" key="1">
    <source>
        <dbReference type="EMBL" id="JAD44769.1"/>
    </source>
</evidence>
<dbReference type="EMBL" id="GBRH01253126">
    <property type="protein sequence ID" value="JAD44769.1"/>
    <property type="molecule type" value="Transcribed_RNA"/>
</dbReference>
<organism evidence="1">
    <name type="scientific">Arundo donax</name>
    <name type="common">Giant reed</name>
    <name type="synonym">Donax arundinaceus</name>
    <dbReference type="NCBI Taxonomy" id="35708"/>
    <lineage>
        <taxon>Eukaryota</taxon>
        <taxon>Viridiplantae</taxon>
        <taxon>Streptophyta</taxon>
        <taxon>Embryophyta</taxon>
        <taxon>Tracheophyta</taxon>
        <taxon>Spermatophyta</taxon>
        <taxon>Magnoliopsida</taxon>
        <taxon>Liliopsida</taxon>
        <taxon>Poales</taxon>
        <taxon>Poaceae</taxon>
        <taxon>PACMAD clade</taxon>
        <taxon>Arundinoideae</taxon>
        <taxon>Arundineae</taxon>
        <taxon>Arundo</taxon>
    </lineage>
</organism>
<proteinExistence type="predicted"/>
<dbReference type="AlphaFoldDB" id="A0A0A8ZZC5"/>